<accession>A0A4Y6U9Y4</accession>
<evidence type="ECO:0000256" key="1">
    <source>
        <dbReference type="ARBA" id="ARBA00023118"/>
    </source>
</evidence>
<dbReference type="Gene3D" id="3.30.70.2660">
    <property type="match status" value="1"/>
</dbReference>
<dbReference type="GO" id="GO:0043571">
    <property type="term" value="P:maintenance of CRISPR repeat elements"/>
    <property type="evidence" value="ECO:0007669"/>
    <property type="project" value="InterPro"/>
</dbReference>
<evidence type="ECO:0000313" key="4">
    <source>
        <dbReference type="Proteomes" id="UP000318709"/>
    </source>
</evidence>
<protein>
    <submittedName>
        <fullName evidence="3">Type I-E CRISPR-associated protein Cas5/CasD</fullName>
    </submittedName>
</protein>
<dbReference type="OrthoDB" id="5704083at2"/>
<dbReference type="RefSeq" id="WP_141443049.1">
    <property type="nucleotide sequence ID" value="NZ_CP038231.1"/>
</dbReference>
<gene>
    <name evidence="3" type="primary">cas5e</name>
    <name evidence="3" type="ORF">E3E12_03295</name>
</gene>
<dbReference type="NCBIfam" id="TIGR01868">
    <property type="entry name" value="casD_Cas5e"/>
    <property type="match status" value="1"/>
</dbReference>
<reference evidence="3 4" key="1">
    <citation type="submission" date="2019-03" db="EMBL/GenBank/DDBJ databases">
        <title>The complete genome sequence of Swingsia_sp. F3b2 LMG30590(T).</title>
        <authorList>
            <person name="Chua K.-O."/>
            <person name="Chan K.-G."/>
            <person name="See-Too W.-S."/>
        </authorList>
    </citation>
    <scope>NUCLEOTIDE SEQUENCE [LARGE SCALE GENOMIC DNA]</scope>
    <source>
        <strain evidence="3 4">F3b2</strain>
    </source>
</reference>
<dbReference type="Pfam" id="PF09704">
    <property type="entry name" value="Cas_Cas5d"/>
    <property type="match status" value="1"/>
</dbReference>
<keyword evidence="1" id="KW-0051">Antiviral defense</keyword>
<dbReference type="AlphaFoldDB" id="A0A4Y6U9Y4"/>
<keyword evidence="4" id="KW-1185">Reference proteome</keyword>
<name>A0A4Y6U9Y4_9PROT</name>
<evidence type="ECO:0000256" key="2">
    <source>
        <dbReference type="SAM" id="MobiDB-lite"/>
    </source>
</evidence>
<dbReference type="EMBL" id="CP038231">
    <property type="protein sequence ID" value="QDH13388.1"/>
    <property type="molecule type" value="Genomic_DNA"/>
</dbReference>
<dbReference type="Proteomes" id="UP000318709">
    <property type="component" value="Chromosome"/>
</dbReference>
<dbReference type="InterPro" id="IPR013422">
    <property type="entry name" value="CRISPR-assoc_prot_Cas5_N"/>
</dbReference>
<dbReference type="CDD" id="cd09645">
    <property type="entry name" value="Cas5_I-E"/>
    <property type="match status" value="1"/>
</dbReference>
<dbReference type="InterPro" id="IPR021124">
    <property type="entry name" value="CRISPR-assoc_prot_Cas5"/>
</dbReference>
<dbReference type="NCBIfam" id="TIGR02593">
    <property type="entry name" value="CRISPR_cas5"/>
    <property type="match status" value="1"/>
</dbReference>
<feature type="region of interest" description="Disordered" evidence="2">
    <location>
        <begin position="196"/>
        <end position="216"/>
    </location>
</feature>
<proteinExistence type="predicted"/>
<evidence type="ECO:0000313" key="3">
    <source>
        <dbReference type="EMBL" id="QDH13388.1"/>
    </source>
</evidence>
<dbReference type="KEGG" id="swf:E3E12_03295"/>
<dbReference type="InterPro" id="IPR010147">
    <property type="entry name" value="CRISPR-assoc_prot_CasD"/>
</dbReference>
<organism evidence="3 4">
    <name type="scientific">Formicincola oecophyllae</name>
    <dbReference type="NCBI Taxonomy" id="2558361"/>
    <lineage>
        <taxon>Bacteria</taxon>
        <taxon>Pseudomonadati</taxon>
        <taxon>Pseudomonadota</taxon>
        <taxon>Alphaproteobacteria</taxon>
        <taxon>Acetobacterales</taxon>
        <taxon>Acetobacteraceae</taxon>
        <taxon>Formicincola</taxon>
    </lineage>
</organism>
<dbReference type="GO" id="GO:0051607">
    <property type="term" value="P:defense response to virus"/>
    <property type="evidence" value="ECO:0007669"/>
    <property type="project" value="UniProtKB-KW"/>
</dbReference>
<sequence length="253" mass="27881">MRFLALHFQAPLASFGDVMVDNYGNTALFPALSMVTGLLANALGYDRTEKTRLDALQKSLLLGSFHWGPAPERLPDFQTLRLNEPGEHWLNQGWTSFGAPEGRDGEKKPATHIRYRHYLADVDMNVLVASQPTGHGAPTLGDFEQALLKPARPLSLGRKPCLPSAPLLAVTPQNRYVEGTSMREALLTLATRRARTMDPPPSTITLQRPANESDEALRTKSITDERNWIGGFHGGERQVVVEANVQLPPLESP</sequence>
<dbReference type="GO" id="GO:0003723">
    <property type="term" value="F:RNA binding"/>
    <property type="evidence" value="ECO:0007669"/>
    <property type="project" value="InterPro"/>
</dbReference>